<dbReference type="EMBL" id="MT143830">
    <property type="protein sequence ID" value="QJB03202.1"/>
    <property type="molecule type" value="Genomic_DNA"/>
</dbReference>
<evidence type="ECO:0000313" key="2">
    <source>
        <dbReference type="EMBL" id="QJB03202.1"/>
    </source>
</evidence>
<organism evidence="1">
    <name type="scientific">viral metagenome</name>
    <dbReference type="NCBI Taxonomy" id="1070528"/>
    <lineage>
        <taxon>unclassified sequences</taxon>
        <taxon>metagenomes</taxon>
        <taxon>organismal metagenomes</taxon>
    </lineage>
</organism>
<dbReference type="AlphaFoldDB" id="A0A6M3M6M9"/>
<evidence type="ECO:0000313" key="1">
    <source>
        <dbReference type="EMBL" id="QJB00469.1"/>
    </source>
</evidence>
<name>A0A6M3M6M9_9ZZZZ</name>
<reference evidence="1" key="1">
    <citation type="submission" date="2020-03" db="EMBL/GenBank/DDBJ databases">
        <title>The deep terrestrial virosphere.</title>
        <authorList>
            <person name="Holmfeldt K."/>
            <person name="Nilsson E."/>
            <person name="Simone D."/>
            <person name="Lopez-Fernandez M."/>
            <person name="Wu X."/>
            <person name="de Brujin I."/>
            <person name="Lundin D."/>
            <person name="Andersson A."/>
            <person name="Bertilsson S."/>
            <person name="Dopson M."/>
        </authorList>
    </citation>
    <scope>NUCLEOTIDE SEQUENCE</scope>
    <source>
        <strain evidence="1">MM171A00439</strain>
        <strain evidence="2">MM171B00856</strain>
    </source>
</reference>
<dbReference type="EMBL" id="MT143694">
    <property type="protein sequence ID" value="QJB00469.1"/>
    <property type="molecule type" value="Genomic_DNA"/>
</dbReference>
<protein>
    <submittedName>
        <fullName evidence="1">Uncharacterized protein</fullName>
    </submittedName>
</protein>
<gene>
    <name evidence="1" type="ORF">MM171A00439_0021</name>
    <name evidence="2" type="ORF">MM171B00856_0015</name>
</gene>
<sequence length="101" mass="11146">MDILCTRCGEPWDVFSLVDDMSPEEAKDLKAGQGCPCCAEKEKCDKDIACEECPEYLNSRCQAKKFKPINDDGRYVQKALADILGDDIDGLAAEMEDAGFT</sequence>
<proteinExistence type="predicted"/>
<accession>A0A6M3M6M9</accession>